<proteinExistence type="predicted"/>
<feature type="transmembrane region" description="Helical" evidence="1">
    <location>
        <begin position="12"/>
        <end position="37"/>
    </location>
</feature>
<dbReference type="EMBL" id="CP132302">
    <property type="protein sequence ID" value="WLR98959.1"/>
    <property type="molecule type" value="Genomic_DNA"/>
</dbReference>
<dbReference type="AlphaFoldDB" id="A0AA50H9G6"/>
<organism evidence="2 3">
    <name type="scientific">Shinella sumterensis</name>
    <dbReference type="NCBI Taxonomy" id="1967501"/>
    <lineage>
        <taxon>Bacteria</taxon>
        <taxon>Pseudomonadati</taxon>
        <taxon>Pseudomonadota</taxon>
        <taxon>Alphaproteobacteria</taxon>
        <taxon>Hyphomicrobiales</taxon>
        <taxon>Rhizobiaceae</taxon>
        <taxon>Shinella</taxon>
    </lineage>
</organism>
<evidence type="ECO:0000313" key="2">
    <source>
        <dbReference type="EMBL" id="WLR98959.1"/>
    </source>
</evidence>
<keyword evidence="1" id="KW-1133">Transmembrane helix</keyword>
<gene>
    <name evidence="2" type="ORF">Q9313_08045</name>
</gene>
<accession>A0AA50H9G6</accession>
<reference evidence="2 3" key="1">
    <citation type="submission" date="2023-08" db="EMBL/GenBank/DDBJ databases">
        <title>Pathogen: clinical or host-associated sample.</title>
        <authorList>
            <person name="Hergert J."/>
            <person name="Casey R."/>
            <person name="Wagner J."/>
            <person name="Young E.L."/>
            <person name="Oakeson K.F."/>
        </authorList>
    </citation>
    <scope>NUCLEOTIDE SEQUENCE [LARGE SCALE GENOMIC DNA]</scope>
    <source>
        <strain evidence="2 3">1760953</strain>
    </source>
</reference>
<keyword evidence="3" id="KW-1185">Reference proteome</keyword>
<sequence length="43" mass="4590">MTTLFSFAAVDIVLPLIVLVTVVAISETLFVAADLLATRRRAA</sequence>
<dbReference type="RefSeq" id="WP_306038508.1">
    <property type="nucleotide sequence ID" value="NZ_CP132302.1"/>
</dbReference>
<keyword evidence="1" id="KW-0472">Membrane</keyword>
<evidence type="ECO:0000313" key="3">
    <source>
        <dbReference type="Proteomes" id="UP001234585"/>
    </source>
</evidence>
<keyword evidence="1" id="KW-0812">Transmembrane</keyword>
<evidence type="ECO:0000256" key="1">
    <source>
        <dbReference type="SAM" id="Phobius"/>
    </source>
</evidence>
<protein>
    <submittedName>
        <fullName evidence="2">Uncharacterized protein</fullName>
    </submittedName>
</protein>
<name>A0AA50H9G6_9HYPH</name>
<dbReference type="Proteomes" id="UP001234585">
    <property type="component" value="Chromosome"/>
</dbReference>